<feature type="domain" description="Fumarylacetoacetase-like C-terminal" evidence="2">
    <location>
        <begin position="2"/>
        <end position="194"/>
    </location>
</feature>
<dbReference type="InterPro" id="IPR036663">
    <property type="entry name" value="Fumarylacetoacetase_C_sf"/>
</dbReference>
<dbReference type="AlphaFoldDB" id="A0A0H4W603"/>
<evidence type="ECO:0000256" key="1">
    <source>
        <dbReference type="ARBA" id="ARBA00022723"/>
    </source>
</evidence>
<dbReference type="Pfam" id="PF01557">
    <property type="entry name" value="FAA_hydrolase"/>
    <property type="match status" value="1"/>
</dbReference>
<organism evidence="3 4">
    <name type="scientific">Rufibacter radiotolerans</name>
    <dbReference type="NCBI Taxonomy" id="1379910"/>
    <lineage>
        <taxon>Bacteria</taxon>
        <taxon>Pseudomonadati</taxon>
        <taxon>Bacteroidota</taxon>
        <taxon>Cytophagia</taxon>
        <taxon>Cytophagales</taxon>
        <taxon>Hymenobacteraceae</taxon>
        <taxon>Rufibacter</taxon>
    </lineage>
</organism>
<protein>
    <submittedName>
        <fullName evidence="3">2-hydroxyhepta-2,4-diene-1,7-dioate isomerase</fullName>
    </submittedName>
</protein>
<evidence type="ECO:0000259" key="2">
    <source>
        <dbReference type="Pfam" id="PF01557"/>
    </source>
</evidence>
<name>A0A0H4W603_9BACT</name>
<dbReference type="Proteomes" id="UP000036458">
    <property type="component" value="Chromosome"/>
</dbReference>
<dbReference type="GO" id="GO:0046872">
    <property type="term" value="F:metal ion binding"/>
    <property type="evidence" value="ECO:0007669"/>
    <property type="project" value="UniProtKB-KW"/>
</dbReference>
<dbReference type="STRING" id="1379910.TH63_09780"/>
<evidence type="ECO:0000313" key="4">
    <source>
        <dbReference type="Proteomes" id="UP000036458"/>
    </source>
</evidence>
<proteinExistence type="predicted"/>
<dbReference type="PANTHER" id="PTHR11820">
    <property type="entry name" value="ACYLPYRUVASE"/>
    <property type="match status" value="1"/>
</dbReference>
<gene>
    <name evidence="3" type="ORF">TH63_09780</name>
</gene>
<keyword evidence="1" id="KW-0479">Metal-binding</keyword>
<dbReference type="RefSeq" id="WP_048920789.1">
    <property type="nucleotide sequence ID" value="NZ_CP010777.1"/>
</dbReference>
<dbReference type="KEGG" id="ruf:TH63_09780"/>
<dbReference type="InterPro" id="IPR011234">
    <property type="entry name" value="Fumarylacetoacetase-like_C"/>
</dbReference>
<evidence type="ECO:0000313" key="3">
    <source>
        <dbReference type="EMBL" id="AKQ45866.1"/>
    </source>
</evidence>
<keyword evidence="3" id="KW-0413">Isomerase</keyword>
<dbReference type="OrthoDB" id="9805307at2"/>
<accession>A0A0H4W603</accession>
<keyword evidence="4" id="KW-1185">Reference proteome</keyword>
<dbReference type="PANTHER" id="PTHR11820:SF7">
    <property type="entry name" value="ACYLPYRUVASE FAHD1, MITOCHONDRIAL"/>
    <property type="match status" value="1"/>
</dbReference>
<dbReference type="Gene3D" id="3.90.850.10">
    <property type="entry name" value="Fumarylacetoacetase-like, C-terminal domain"/>
    <property type="match status" value="1"/>
</dbReference>
<sequence length="203" mass="22778">MKILAIGRNYAEHIAELQNEVPDEPVIFFKPDTAVLRNNEPFYYPDYSTDIHYEVELVLRISKEGKNIQPKFADKYFDGIGIGIDFTARDLQTKAKTKGLPWTLAKGFNGSAPISDFLPVEQFPALDNINFSLKVNGELKQQGNSSMMLHNFGAILAYMSRFITLKKGDLIFTGTPAGVGPVKIGDRLEAFIEDKNLLNFEVK</sequence>
<dbReference type="EMBL" id="CP010777">
    <property type="protein sequence ID" value="AKQ45866.1"/>
    <property type="molecule type" value="Genomic_DNA"/>
</dbReference>
<dbReference type="GO" id="GO:0016853">
    <property type="term" value="F:isomerase activity"/>
    <property type="evidence" value="ECO:0007669"/>
    <property type="project" value="UniProtKB-KW"/>
</dbReference>
<dbReference type="GO" id="GO:0018773">
    <property type="term" value="F:acetylpyruvate hydrolase activity"/>
    <property type="evidence" value="ECO:0007669"/>
    <property type="project" value="TreeGrafter"/>
</dbReference>
<dbReference type="PATRIC" id="fig|1379910.4.peg.2125"/>
<dbReference type="SUPFAM" id="SSF56529">
    <property type="entry name" value="FAH"/>
    <property type="match status" value="1"/>
</dbReference>
<reference evidence="3 4" key="1">
    <citation type="submission" date="2015-01" db="EMBL/GenBank/DDBJ databases">
        <title>Rufibacter sp./DG31D/ whole genome sequencing.</title>
        <authorList>
            <person name="Kim M.K."/>
            <person name="Srinivasan S."/>
            <person name="Lee J.-J."/>
        </authorList>
    </citation>
    <scope>NUCLEOTIDE SEQUENCE [LARGE SCALE GENOMIC DNA]</scope>
    <source>
        <strain evidence="3 4">DG31D</strain>
    </source>
</reference>